<evidence type="ECO:0000313" key="2">
    <source>
        <dbReference type="Proteomes" id="UP000002640"/>
    </source>
</evidence>
<dbReference type="AlphaFoldDB" id="G4YU56"/>
<dbReference type="GO" id="GO:0016301">
    <property type="term" value="F:kinase activity"/>
    <property type="evidence" value="ECO:0007669"/>
    <property type="project" value="TreeGrafter"/>
</dbReference>
<proteinExistence type="predicted"/>
<dbReference type="Proteomes" id="UP000002640">
    <property type="component" value="Unassembled WGS sequence"/>
</dbReference>
<dbReference type="GO" id="GO:0000049">
    <property type="term" value="F:tRNA binding"/>
    <property type="evidence" value="ECO:0007669"/>
    <property type="project" value="TreeGrafter"/>
</dbReference>
<dbReference type="GeneID" id="20663161"/>
<dbReference type="SMR" id="G4YU56"/>
<dbReference type="Gene3D" id="3.40.50.300">
    <property type="entry name" value="P-loop containing nucleotide triphosphate hydrolases"/>
    <property type="match status" value="1"/>
</dbReference>
<reference evidence="1 2" key="1">
    <citation type="journal article" date="2006" name="Science">
        <title>Phytophthora genome sequences uncover evolutionary origins and mechanisms of pathogenesis.</title>
        <authorList>
            <person name="Tyler B.M."/>
            <person name="Tripathy S."/>
            <person name="Zhang X."/>
            <person name="Dehal P."/>
            <person name="Jiang R.H."/>
            <person name="Aerts A."/>
            <person name="Arredondo F.D."/>
            <person name="Baxter L."/>
            <person name="Bensasson D."/>
            <person name="Beynon J.L."/>
            <person name="Chapman J."/>
            <person name="Damasceno C.M."/>
            <person name="Dorrance A.E."/>
            <person name="Dou D."/>
            <person name="Dickerman A.W."/>
            <person name="Dubchak I.L."/>
            <person name="Garbelotto M."/>
            <person name="Gijzen M."/>
            <person name="Gordon S.G."/>
            <person name="Govers F."/>
            <person name="Grunwald N.J."/>
            <person name="Huang W."/>
            <person name="Ivors K.L."/>
            <person name="Jones R.W."/>
            <person name="Kamoun S."/>
            <person name="Krampis K."/>
            <person name="Lamour K.H."/>
            <person name="Lee M.K."/>
            <person name="McDonald W.H."/>
            <person name="Medina M."/>
            <person name="Meijer H.J."/>
            <person name="Nordberg E.K."/>
            <person name="Maclean D.J."/>
            <person name="Ospina-Giraldo M.D."/>
            <person name="Morris P.F."/>
            <person name="Phuntumart V."/>
            <person name="Putnam N.H."/>
            <person name="Rash S."/>
            <person name="Rose J.K."/>
            <person name="Sakihama Y."/>
            <person name="Salamov A.A."/>
            <person name="Savidor A."/>
            <person name="Scheuring C.F."/>
            <person name="Smith B.M."/>
            <person name="Sobral B.W."/>
            <person name="Terry A."/>
            <person name="Torto-Alalibo T.A."/>
            <person name="Win J."/>
            <person name="Xu Z."/>
            <person name="Zhang H."/>
            <person name="Grigoriev I.V."/>
            <person name="Rokhsar D.S."/>
            <person name="Boore J.L."/>
        </authorList>
    </citation>
    <scope>NUCLEOTIDE SEQUENCE [LARGE SCALE GENOMIC DNA]</scope>
    <source>
        <strain evidence="1 2">P6497</strain>
    </source>
</reference>
<dbReference type="Pfam" id="PF13671">
    <property type="entry name" value="AAA_33"/>
    <property type="match status" value="1"/>
</dbReference>
<dbReference type="STRING" id="1094619.G4YU56"/>
<evidence type="ECO:0000313" key="1">
    <source>
        <dbReference type="EMBL" id="EGZ23611.1"/>
    </source>
</evidence>
<dbReference type="SUPFAM" id="SSF52540">
    <property type="entry name" value="P-loop containing nucleoside triphosphate hydrolases"/>
    <property type="match status" value="1"/>
</dbReference>
<dbReference type="OMA" id="YERISFD"/>
<dbReference type="PANTHER" id="PTHR20873">
    <property type="entry name" value="L-SERYL-TRNA(SEC) KINASE"/>
    <property type="match status" value="1"/>
</dbReference>
<dbReference type="CDD" id="cd00882">
    <property type="entry name" value="Ras_like_GTPase"/>
    <property type="match status" value="1"/>
</dbReference>
<dbReference type="EMBL" id="JH159152">
    <property type="protein sequence ID" value="EGZ23611.1"/>
    <property type="molecule type" value="Genomic_DNA"/>
</dbReference>
<accession>G4YU56</accession>
<dbReference type="KEGG" id="psoj:PHYSODRAFT_556252"/>
<dbReference type="RefSeq" id="XP_009518899.1">
    <property type="nucleotide sequence ID" value="XM_009520604.1"/>
</dbReference>
<organism evidence="1 2">
    <name type="scientific">Phytophthora sojae (strain P6497)</name>
    <name type="common">Soybean stem and root rot agent</name>
    <name type="synonym">Phytophthora megasperma f. sp. glycines</name>
    <dbReference type="NCBI Taxonomy" id="1094619"/>
    <lineage>
        <taxon>Eukaryota</taxon>
        <taxon>Sar</taxon>
        <taxon>Stramenopiles</taxon>
        <taxon>Oomycota</taxon>
        <taxon>Peronosporomycetes</taxon>
        <taxon>Peronosporales</taxon>
        <taxon>Peronosporaceae</taxon>
        <taxon>Phytophthora</taxon>
    </lineage>
</organism>
<sequence length="289" mass="32567">MAASSFDSVLVLVCGLPAAGKTTLVKRLVNNGSTASRLYERISFDDIYEHAAANDEDREFDPDKWKASQQAMQLVLLVDDNFQYRSLRKRFFQLAVQLDCGFAVLHVNVETELCRERNNSRGINGNEGARVPDEVFRRMAAAFEAPNGDQNPWEVSTCELNDAVENDGIEDIMDTLIKRAEGELNERRLLQLKKQSDEEQQRRGRLGMQQNVLHLVDLGLRQWVSAKLRDGVALPSGMTKARLASQLNQRRKSFLALIKGSPGHIADLLHDKPIAEVVVSLVVRFHQQE</sequence>
<keyword evidence="2" id="KW-1185">Reference proteome</keyword>
<dbReference type="InParanoid" id="G4YU56"/>
<dbReference type="InterPro" id="IPR027417">
    <property type="entry name" value="P-loop_NTPase"/>
</dbReference>
<gene>
    <name evidence="1" type="ORF">PHYSODRAFT_556252</name>
</gene>
<protein>
    <submittedName>
        <fullName evidence="1">Uncharacterized protein</fullName>
    </submittedName>
</protein>
<dbReference type="PANTHER" id="PTHR20873:SF0">
    <property type="entry name" value="L-SERYL-TRNA(SEC) KINASE"/>
    <property type="match status" value="1"/>
</dbReference>
<name>G4YU56_PHYSP</name>
<dbReference type="InterPro" id="IPR052648">
    <property type="entry name" value="Ser-tRNA(Sec)_kinase"/>
</dbReference>